<protein>
    <recommendedName>
        <fullName evidence="3">CUB domain-containing protein</fullName>
    </recommendedName>
</protein>
<feature type="non-terminal residue" evidence="1">
    <location>
        <position position="1"/>
    </location>
</feature>
<proteinExistence type="predicted"/>
<dbReference type="Proteomes" id="UP000318571">
    <property type="component" value="Chromosome 5"/>
</dbReference>
<dbReference type="EMBL" id="VCGU01000004">
    <property type="protein sequence ID" value="TRY76636.1"/>
    <property type="molecule type" value="Genomic_DNA"/>
</dbReference>
<evidence type="ECO:0008006" key="3">
    <source>
        <dbReference type="Google" id="ProtNLM"/>
    </source>
</evidence>
<dbReference type="PANTHER" id="PTHR33236:SF5">
    <property type="entry name" value="CUB DOMAIN-CONTAINING PROTEIN"/>
    <property type="match status" value="1"/>
</dbReference>
<keyword evidence="2" id="KW-1185">Reference proteome</keyword>
<accession>A0A553PG33</accession>
<evidence type="ECO:0000313" key="1">
    <source>
        <dbReference type="EMBL" id="TRY76636.1"/>
    </source>
</evidence>
<dbReference type="InterPro" id="IPR035914">
    <property type="entry name" value="Sperma_CUB_dom_sf"/>
</dbReference>
<name>A0A553PG33_TIGCA</name>
<evidence type="ECO:0000313" key="2">
    <source>
        <dbReference type="Proteomes" id="UP000318571"/>
    </source>
</evidence>
<dbReference type="AlphaFoldDB" id="A0A553PG33"/>
<reference evidence="1 2" key="1">
    <citation type="journal article" date="2018" name="Nat. Ecol. Evol.">
        <title>Genomic signatures of mitonuclear coevolution across populations of Tigriopus californicus.</title>
        <authorList>
            <person name="Barreto F.S."/>
            <person name="Watson E.T."/>
            <person name="Lima T.G."/>
            <person name="Willett C.S."/>
            <person name="Edmands S."/>
            <person name="Li W."/>
            <person name="Burton R.S."/>
        </authorList>
    </citation>
    <scope>NUCLEOTIDE SEQUENCE [LARGE SCALE GENOMIC DNA]</scope>
    <source>
        <strain evidence="1 2">San Diego</strain>
    </source>
</reference>
<dbReference type="STRING" id="6832.A0A553PG33"/>
<dbReference type="PANTHER" id="PTHR33236">
    <property type="entry name" value="INTRAFLAGELLAR TRANSPORT PROTEIN 122 FAMILY PROTEIN-RELATED"/>
    <property type="match status" value="1"/>
</dbReference>
<sequence length="314" mass="33580">LLLRLKDSTYFRTNKMDKSLTWVILFVLVDISLARDERFFSLFNVVKFKNEGCVGTGGEHGTCLTKSECASTGGTTIGNCASGFGLCCKSSISACGSTVTRNCTYITNPGYPGFQTGATSSCSYTFSRIVNDLCQIRLDFISTQMGVSDTGLCTDSITVTSPTRYSPPVVCGMLDGQHMYLETGQAGIAGMISFNYGAAGAAGALATTGTQRHKVKVTYYECSSPSSLESFKLLDGGMAGKAKTMECTFAFVTVGLPAPTAAMICGERFDAEEGSNLNGIIRARAEPFYLDTFSLEPTMAEKGYDLTYRQSPCS</sequence>
<gene>
    <name evidence="1" type="ORF">TCAL_11358</name>
</gene>
<dbReference type="SUPFAM" id="SSF49854">
    <property type="entry name" value="Spermadhesin, CUB domain"/>
    <property type="match status" value="1"/>
</dbReference>
<comment type="caution">
    <text evidence="1">The sequence shown here is derived from an EMBL/GenBank/DDBJ whole genome shotgun (WGS) entry which is preliminary data.</text>
</comment>
<organism evidence="1 2">
    <name type="scientific">Tigriopus californicus</name>
    <name type="common">Marine copepod</name>
    <dbReference type="NCBI Taxonomy" id="6832"/>
    <lineage>
        <taxon>Eukaryota</taxon>
        <taxon>Metazoa</taxon>
        <taxon>Ecdysozoa</taxon>
        <taxon>Arthropoda</taxon>
        <taxon>Crustacea</taxon>
        <taxon>Multicrustacea</taxon>
        <taxon>Hexanauplia</taxon>
        <taxon>Copepoda</taxon>
        <taxon>Harpacticoida</taxon>
        <taxon>Harpacticidae</taxon>
        <taxon>Tigriopus</taxon>
    </lineage>
</organism>